<evidence type="ECO:0000256" key="5">
    <source>
        <dbReference type="ARBA" id="ARBA00023002"/>
    </source>
</evidence>
<comment type="cofactor">
    <cofactor evidence="1">
        <name>FAD</name>
        <dbReference type="ChEBI" id="CHEBI:57692"/>
    </cofactor>
</comment>
<dbReference type="PANTHER" id="PTHR42784:SF1">
    <property type="entry name" value="PYRANOSE 2-OXIDASE"/>
    <property type="match status" value="1"/>
</dbReference>
<feature type="domain" description="Glucose-methanol-choline oxidoreductase C-terminal" evidence="7">
    <location>
        <begin position="429"/>
        <end position="547"/>
    </location>
</feature>
<dbReference type="InterPro" id="IPR051473">
    <property type="entry name" value="P2Ox-like"/>
</dbReference>
<name>A0AA52H917_9PROT</name>
<dbReference type="KEGG" id="tmk:QGN29_14225"/>
<dbReference type="EMBL" id="CP123872">
    <property type="protein sequence ID" value="WND02706.1"/>
    <property type="molecule type" value="Genomic_DNA"/>
</dbReference>
<evidence type="ECO:0000313" key="9">
    <source>
        <dbReference type="Proteomes" id="UP001268683"/>
    </source>
</evidence>
<dbReference type="SUPFAM" id="SSF51905">
    <property type="entry name" value="FAD/NAD(P)-binding domain"/>
    <property type="match status" value="1"/>
</dbReference>
<protein>
    <submittedName>
        <fullName evidence="8">GMC family oxidoreductase</fullName>
    </submittedName>
</protein>
<keyword evidence="5" id="KW-0560">Oxidoreductase</keyword>
<dbReference type="Gene3D" id="3.50.50.60">
    <property type="entry name" value="FAD/NAD(P)-binding domain"/>
    <property type="match status" value="2"/>
</dbReference>
<dbReference type="AlphaFoldDB" id="A0AA52H917"/>
<feature type="domain" description="Glucose-methanol-choline oxidoreductase N-terminal" evidence="6">
    <location>
        <begin position="106"/>
        <end position="339"/>
    </location>
</feature>
<comment type="similarity">
    <text evidence="2">Belongs to the GMC oxidoreductase family.</text>
</comment>
<accession>A0AA52H917</accession>
<evidence type="ECO:0000256" key="2">
    <source>
        <dbReference type="ARBA" id="ARBA00010790"/>
    </source>
</evidence>
<reference evidence="8" key="1">
    <citation type="submission" date="2023-04" db="EMBL/GenBank/DDBJ databases">
        <title>Complete genome sequence of Temperatibacter marinus.</title>
        <authorList>
            <person name="Rong J.-C."/>
            <person name="Yi M.-L."/>
            <person name="Zhao Q."/>
        </authorList>
    </citation>
    <scope>NUCLEOTIDE SEQUENCE</scope>
    <source>
        <strain evidence="8">NBRC 110045</strain>
    </source>
</reference>
<dbReference type="InterPro" id="IPR036188">
    <property type="entry name" value="FAD/NAD-bd_sf"/>
</dbReference>
<gene>
    <name evidence="8" type="ORF">QGN29_14225</name>
</gene>
<evidence type="ECO:0000256" key="4">
    <source>
        <dbReference type="ARBA" id="ARBA00022827"/>
    </source>
</evidence>
<dbReference type="InterPro" id="IPR007867">
    <property type="entry name" value="GMC_OxRtase_C"/>
</dbReference>
<dbReference type="Pfam" id="PF05199">
    <property type="entry name" value="GMC_oxred_C"/>
    <property type="match status" value="1"/>
</dbReference>
<dbReference type="RefSeq" id="WP_310798542.1">
    <property type="nucleotide sequence ID" value="NZ_CP123872.1"/>
</dbReference>
<organism evidence="8 9">
    <name type="scientific">Temperatibacter marinus</name>
    <dbReference type="NCBI Taxonomy" id="1456591"/>
    <lineage>
        <taxon>Bacteria</taxon>
        <taxon>Pseudomonadati</taxon>
        <taxon>Pseudomonadota</taxon>
        <taxon>Alphaproteobacteria</taxon>
        <taxon>Kordiimonadales</taxon>
        <taxon>Temperatibacteraceae</taxon>
        <taxon>Temperatibacter</taxon>
    </lineage>
</organism>
<sequence length="564" mass="63245">MTEEFDAIVVGSGVSGGWVTKELCEKGLKVLLVERGRQVEHGVDYPGEGRAPWEFDLRGRLKEEEVEENHEIQKKCYAFYDGTSQFFVNDKENPYEQAKDAPFDWIRGYHSGGKSLLWHRQSYRWAAKDFESNKKDGYGCDWPIRYDDLAPWYDYVEEFAGISGNKDGLDNLPDGVFQKPHEFTVLEKFAKEKIEENFPGRNLIMGRCAHLTEPTEEQMALGRGLCQSRNECQRGCSWGGYFSSLSATLPAAKRTNNLTMVHDKIVHSVIYDETTKKASGVRVIDSNTKAGGTYKAKMVFLCASTIPTTQILLNSKSETFKNGIANSSGVVGRYLMDHIFHFGADASHSGFTDRYYKGRRPTGIYIPRYVNYGDDDRDFLRGYGFQGGSSRTTWWRGNWQEGVGADLKTSLKQPGKWRMHLGGYGEMLPYEDNTITLTNKTDKWGIPILKIDCTLRENEKKIMKAAADDAVDMLTQAGFENVQGRYNLAAPGLSIHEMGTARMGRDPKTSALNGWNQAHDIDNLFVTDGASMASSACQNPSLTYMALSARAANYAVGLLKEGKL</sequence>
<dbReference type="GO" id="GO:0050660">
    <property type="term" value="F:flavin adenine dinucleotide binding"/>
    <property type="evidence" value="ECO:0007669"/>
    <property type="project" value="InterPro"/>
</dbReference>
<proteinExistence type="inferred from homology"/>
<dbReference type="GO" id="GO:0016614">
    <property type="term" value="F:oxidoreductase activity, acting on CH-OH group of donors"/>
    <property type="evidence" value="ECO:0007669"/>
    <property type="project" value="InterPro"/>
</dbReference>
<keyword evidence="3" id="KW-0285">Flavoprotein</keyword>
<evidence type="ECO:0000259" key="6">
    <source>
        <dbReference type="Pfam" id="PF00732"/>
    </source>
</evidence>
<keyword evidence="9" id="KW-1185">Reference proteome</keyword>
<dbReference type="PANTHER" id="PTHR42784">
    <property type="entry name" value="PYRANOSE 2-OXIDASE"/>
    <property type="match status" value="1"/>
</dbReference>
<evidence type="ECO:0000256" key="3">
    <source>
        <dbReference type="ARBA" id="ARBA00022630"/>
    </source>
</evidence>
<dbReference type="SUPFAM" id="SSF54373">
    <property type="entry name" value="FAD-linked reductases, C-terminal domain"/>
    <property type="match status" value="1"/>
</dbReference>
<dbReference type="InterPro" id="IPR000172">
    <property type="entry name" value="GMC_OxRdtase_N"/>
</dbReference>
<dbReference type="Proteomes" id="UP001268683">
    <property type="component" value="Chromosome"/>
</dbReference>
<evidence type="ECO:0000259" key="7">
    <source>
        <dbReference type="Pfam" id="PF05199"/>
    </source>
</evidence>
<dbReference type="Pfam" id="PF00732">
    <property type="entry name" value="GMC_oxred_N"/>
    <property type="match status" value="1"/>
</dbReference>
<keyword evidence="4" id="KW-0274">FAD</keyword>
<evidence type="ECO:0000313" key="8">
    <source>
        <dbReference type="EMBL" id="WND02706.1"/>
    </source>
</evidence>
<evidence type="ECO:0000256" key="1">
    <source>
        <dbReference type="ARBA" id="ARBA00001974"/>
    </source>
</evidence>